<keyword evidence="5" id="KW-0540">Nuclease</keyword>
<dbReference type="RefSeq" id="WP_251871736.1">
    <property type="nucleotide sequence ID" value="NZ_CP098755.1"/>
</dbReference>
<organism evidence="10 11">
    <name type="scientific">Brevibacillus ruminantium</name>
    <dbReference type="NCBI Taxonomy" id="2950604"/>
    <lineage>
        <taxon>Bacteria</taxon>
        <taxon>Bacillati</taxon>
        <taxon>Bacillota</taxon>
        <taxon>Bacilli</taxon>
        <taxon>Bacillales</taxon>
        <taxon>Paenibacillaceae</taxon>
        <taxon>Brevibacillus</taxon>
    </lineage>
</organism>
<feature type="region of interest" description="Disordered" evidence="8">
    <location>
        <begin position="1"/>
        <end position="24"/>
    </location>
</feature>
<dbReference type="InterPro" id="IPR053753">
    <property type="entry name" value="RNase_N1/T1-like_sf"/>
</dbReference>
<dbReference type="PANTHER" id="PTHR32305:SF15">
    <property type="entry name" value="PROTEIN RHSA-RELATED"/>
    <property type="match status" value="1"/>
</dbReference>
<keyword evidence="11" id="KW-1185">Reference proteome</keyword>
<comment type="subcellular location">
    <subcellularLocation>
        <location evidence="1">Secreted</location>
    </subcellularLocation>
</comment>
<evidence type="ECO:0000256" key="1">
    <source>
        <dbReference type="ARBA" id="ARBA00004613"/>
    </source>
</evidence>
<evidence type="ECO:0000256" key="4">
    <source>
        <dbReference type="ARBA" id="ARBA00022525"/>
    </source>
</evidence>
<dbReference type="InterPro" id="IPR056823">
    <property type="entry name" value="TEN-like_YD-shell"/>
</dbReference>
<keyword evidence="4" id="KW-0964">Secreted</keyword>
<dbReference type="InterPro" id="IPR016191">
    <property type="entry name" value="Ribonuclease/ribotoxin"/>
</dbReference>
<dbReference type="Pfam" id="PF25023">
    <property type="entry name" value="TEN_YD-shell"/>
    <property type="match status" value="1"/>
</dbReference>
<dbReference type="Proteomes" id="UP001056500">
    <property type="component" value="Chromosome"/>
</dbReference>
<dbReference type="Gene3D" id="3.40.20.20">
    <property type="match status" value="2"/>
</dbReference>
<dbReference type="InterPro" id="IPR001887">
    <property type="entry name" value="Barnase"/>
</dbReference>
<dbReference type="PRINTS" id="PR00117">
    <property type="entry name" value="BARNASE"/>
</dbReference>
<keyword evidence="7" id="KW-0378">Hydrolase</keyword>
<dbReference type="SUPFAM" id="SSF53933">
    <property type="entry name" value="Microbial ribonucleases"/>
    <property type="match status" value="1"/>
</dbReference>
<accession>A0ABY4WH12</accession>
<evidence type="ECO:0000256" key="2">
    <source>
        <dbReference type="ARBA" id="ARBA00009006"/>
    </source>
</evidence>
<dbReference type="InterPro" id="IPR050708">
    <property type="entry name" value="T6SS_VgrG/RHS"/>
</dbReference>
<feature type="compositionally biased region" description="Polar residues" evidence="8">
    <location>
        <begin position="1"/>
        <end position="15"/>
    </location>
</feature>
<keyword evidence="6" id="KW-0677">Repeat</keyword>
<evidence type="ECO:0000313" key="10">
    <source>
        <dbReference type="EMBL" id="USG64624.1"/>
    </source>
</evidence>
<comment type="similarity">
    <text evidence="2">Belongs to the ribonuclease N1/T1 family.</text>
</comment>
<sequence>MRSASNETTGATASYTYHPDGLRATRTAGGKDTRYVYLNGKVIEELDKNNQLQARNIWGNELLFRKDTAANKQGYYLYNGHGDVVKIVGEQGEELNRYEYDTWGNIVSKREGMSNPFAYSGEMFDSETGFYYLRARYYDPTVGRFISEDTYKGQVDNPLSLNRYTYVSNNPLRYVDPSGHKQCEGANNCDGDSKSRLHHIYLSTKDMDLSQALTILSSSGKFSEQVVQSAQRMVMLSVAGPDGGSKWFRNAKSSAQLAKYKGVLKTWQDANPLIANLMSKGKLPSNYITKDQARAYGWSEGKALGSWVKDIPNVQLGGDIFENRNGILPMIDGRVWYEADVGLVNTMGRNKQPGTRLLYSSDGQMYITVDHYENFYYIGNYFDTGNMT</sequence>
<protein>
    <recommendedName>
        <fullName evidence="3">Ribonuclease</fullName>
    </recommendedName>
</protein>
<evidence type="ECO:0000259" key="9">
    <source>
        <dbReference type="Pfam" id="PF25023"/>
    </source>
</evidence>
<feature type="domain" description="Teneurin-like YD-shell" evidence="9">
    <location>
        <begin position="28"/>
        <end position="171"/>
    </location>
</feature>
<dbReference type="Gene3D" id="2.180.10.10">
    <property type="entry name" value="RHS repeat-associated core"/>
    <property type="match status" value="1"/>
</dbReference>
<dbReference type="InterPro" id="IPR000026">
    <property type="entry name" value="N1-like"/>
</dbReference>
<dbReference type="PANTHER" id="PTHR32305">
    <property type="match status" value="1"/>
</dbReference>
<evidence type="ECO:0000256" key="8">
    <source>
        <dbReference type="SAM" id="MobiDB-lite"/>
    </source>
</evidence>
<evidence type="ECO:0000313" key="11">
    <source>
        <dbReference type="Proteomes" id="UP001056500"/>
    </source>
</evidence>
<evidence type="ECO:0000256" key="6">
    <source>
        <dbReference type="ARBA" id="ARBA00022737"/>
    </source>
</evidence>
<reference evidence="10" key="1">
    <citation type="submission" date="2022-06" db="EMBL/GenBank/DDBJ databases">
        <title>Genome sequencing of Brevibacillus sp. BB3-R1.</title>
        <authorList>
            <person name="Heo J."/>
            <person name="Lee D."/>
            <person name="Won M."/>
            <person name="Han B.-H."/>
            <person name="Hong S.-B."/>
            <person name="Kwon S.-W."/>
        </authorList>
    </citation>
    <scope>NUCLEOTIDE SEQUENCE</scope>
    <source>
        <strain evidence="10">BB3-R1</strain>
    </source>
</reference>
<dbReference type="Pfam" id="PF00545">
    <property type="entry name" value="Ribonuclease"/>
    <property type="match status" value="1"/>
</dbReference>
<dbReference type="NCBIfam" id="TIGR03696">
    <property type="entry name" value="Rhs_assc_core"/>
    <property type="match status" value="1"/>
</dbReference>
<dbReference type="InterPro" id="IPR022385">
    <property type="entry name" value="Rhs_assc_core"/>
</dbReference>
<evidence type="ECO:0000256" key="3">
    <source>
        <dbReference type="ARBA" id="ARBA00022214"/>
    </source>
</evidence>
<evidence type="ECO:0000256" key="5">
    <source>
        <dbReference type="ARBA" id="ARBA00022722"/>
    </source>
</evidence>
<proteinExistence type="inferred from homology"/>
<evidence type="ECO:0000256" key="7">
    <source>
        <dbReference type="ARBA" id="ARBA00022801"/>
    </source>
</evidence>
<dbReference type="EMBL" id="CP098755">
    <property type="protein sequence ID" value="USG64624.1"/>
    <property type="molecule type" value="Genomic_DNA"/>
</dbReference>
<gene>
    <name evidence="10" type="ORF">NDK47_21140</name>
</gene>
<name>A0ABY4WH12_9BACL</name>